<dbReference type="Proteomes" id="UP000034006">
    <property type="component" value="Unassembled WGS sequence"/>
</dbReference>
<sequence>MNFPKIMGVIYIVSDGRPSIRDKNETHPKYLCLRNPCVPHRTAHGFAKHPTGDLGLQK</sequence>
<name>A0A0G1HXN0_9BACT</name>
<organism evidence="1 2">
    <name type="scientific">Candidatus Collierbacteria bacterium GW2011_GWB2_44_22</name>
    <dbReference type="NCBI Taxonomy" id="1618387"/>
    <lineage>
        <taxon>Bacteria</taxon>
        <taxon>Candidatus Collieribacteriota</taxon>
    </lineage>
</organism>
<comment type="caution">
    <text evidence="1">The sequence shown here is derived from an EMBL/GenBank/DDBJ whole genome shotgun (WGS) entry which is preliminary data.</text>
</comment>
<proteinExistence type="predicted"/>
<evidence type="ECO:0000313" key="1">
    <source>
        <dbReference type="EMBL" id="KKT51690.1"/>
    </source>
</evidence>
<gene>
    <name evidence="1" type="ORF">UW44_C0008G0012</name>
</gene>
<reference evidence="1 2" key="1">
    <citation type="journal article" date="2015" name="Nature">
        <title>rRNA introns, odd ribosomes, and small enigmatic genomes across a large radiation of phyla.</title>
        <authorList>
            <person name="Brown C.T."/>
            <person name="Hug L.A."/>
            <person name="Thomas B.C."/>
            <person name="Sharon I."/>
            <person name="Castelle C.J."/>
            <person name="Singh A."/>
            <person name="Wilkins M.J."/>
            <person name="Williams K.H."/>
            <person name="Banfield J.F."/>
        </authorList>
    </citation>
    <scope>NUCLEOTIDE SEQUENCE [LARGE SCALE GENOMIC DNA]</scope>
</reference>
<accession>A0A0G1HXN0</accession>
<dbReference type="AlphaFoldDB" id="A0A0G1HXN0"/>
<evidence type="ECO:0000313" key="2">
    <source>
        <dbReference type="Proteomes" id="UP000034006"/>
    </source>
</evidence>
<dbReference type="EMBL" id="LCIH01000008">
    <property type="protein sequence ID" value="KKT51690.1"/>
    <property type="molecule type" value="Genomic_DNA"/>
</dbReference>
<protein>
    <submittedName>
        <fullName evidence="1">Uncharacterized protein</fullName>
    </submittedName>
</protein>